<dbReference type="AlphaFoldDB" id="A0A3F3PSJ0"/>
<name>A0A3F3PSJ0_9EURO</name>
<sequence>MPLLCTSQRQKQLSLTCKAFEFTPLRFWFESVFSACAFTALTDNVLWKKDDGQIRAIVEVKKATRADLKDSLLMQEASEMVGWLKDSKPWIEFYNGQFLLAEHSNEAWICVESPLGDISSLSRRQIPSMPF</sequence>
<evidence type="ECO:0000313" key="2">
    <source>
        <dbReference type="Proteomes" id="UP000253729"/>
    </source>
</evidence>
<reference evidence="1 2" key="1">
    <citation type="submission" date="2018-07" db="EMBL/GenBank/DDBJ databases">
        <title>The genomes of Aspergillus section Nigri reveals drivers in fungal speciation.</title>
        <authorList>
            <consortium name="DOE Joint Genome Institute"/>
            <person name="Vesth T.C."/>
            <person name="Nybo J."/>
            <person name="Theobald S."/>
            <person name="Brandl J."/>
            <person name="Frisvad J.C."/>
            <person name="Nielsen K.F."/>
            <person name="Lyhne E.K."/>
            <person name="Kogle M.E."/>
            <person name="Kuo A."/>
            <person name="Riley R."/>
            <person name="Clum A."/>
            <person name="Nolan M."/>
            <person name="Lipzen A."/>
            <person name="Salamov A."/>
            <person name="Henrissat B."/>
            <person name="Wiebenga A."/>
            <person name="De vries R.P."/>
            <person name="Grigoriev I.V."/>
            <person name="Mortensen U.H."/>
            <person name="Andersen M.R."/>
            <person name="Baker S.E."/>
        </authorList>
    </citation>
    <scope>NUCLEOTIDE SEQUENCE [LARGE SCALE GENOMIC DNA]</scope>
    <source>
        <strain evidence="1 2">CBS 139.54b</strain>
    </source>
</reference>
<dbReference type="GeneID" id="38140497"/>
<dbReference type="RefSeq" id="XP_026622931.1">
    <property type="nucleotide sequence ID" value="XM_026772141.1"/>
</dbReference>
<organism evidence="1 2">
    <name type="scientific">Aspergillus welwitschiae</name>
    <dbReference type="NCBI Taxonomy" id="1341132"/>
    <lineage>
        <taxon>Eukaryota</taxon>
        <taxon>Fungi</taxon>
        <taxon>Dikarya</taxon>
        <taxon>Ascomycota</taxon>
        <taxon>Pezizomycotina</taxon>
        <taxon>Eurotiomycetes</taxon>
        <taxon>Eurotiomycetidae</taxon>
        <taxon>Eurotiales</taxon>
        <taxon>Aspergillaceae</taxon>
        <taxon>Aspergillus</taxon>
        <taxon>Aspergillus subgen. Circumdati</taxon>
    </lineage>
</organism>
<accession>A0A3F3PSJ0</accession>
<proteinExistence type="predicted"/>
<evidence type="ECO:0000313" key="1">
    <source>
        <dbReference type="EMBL" id="RDH29909.1"/>
    </source>
</evidence>
<protein>
    <submittedName>
        <fullName evidence="1">Uncharacterized protein</fullName>
    </submittedName>
</protein>
<gene>
    <name evidence="1" type="ORF">BDQ94DRAFT_173400</name>
</gene>
<dbReference type="Proteomes" id="UP000253729">
    <property type="component" value="Unassembled WGS sequence"/>
</dbReference>
<dbReference type="EMBL" id="KZ852064">
    <property type="protein sequence ID" value="RDH29909.1"/>
    <property type="molecule type" value="Genomic_DNA"/>
</dbReference>
<keyword evidence="2" id="KW-1185">Reference proteome</keyword>